<gene>
    <name evidence="2" type="ORF">BCON_0231g00070</name>
</gene>
<proteinExistence type="predicted"/>
<reference evidence="2 3" key="1">
    <citation type="submission" date="2017-12" db="EMBL/GenBank/DDBJ databases">
        <title>Comparative genomics of Botrytis spp.</title>
        <authorList>
            <person name="Valero-Jimenez C.A."/>
            <person name="Tapia P."/>
            <person name="Veloso J."/>
            <person name="Silva-Moreno E."/>
            <person name="Staats M."/>
            <person name="Valdes J.H."/>
            <person name="Van Kan J.A.L."/>
        </authorList>
    </citation>
    <scope>NUCLEOTIDE SEQUENCE [LARGE SCALE GENOMIC DNA]</scope>
    <source>
        <strain evidence="2 3">MUCL11595</strain>
    </source>
</reference>
<evidence type="ECO:0000313" key="3">
    <source>
        <dbReference type="Proteomes" id="UP000297527"/>
    </source>
</evidence>
<keyword evidence="1" id="KW-0472">Membrane</keyword>
<keyword evidence="1" id="KW-0812">Transmembrane</keyword>
<name>A0A4Z1HIU6_9HELO</name>
<dbReference type="AlphaFoldDB" id="A0A4Z1HIU6"/>
<keyword evidence="3" id="KW-1185">Reference proteome</keyword>
<evidence type="ECO:0000313" key="2">
    <source>
        <dbReference type="EMBL" id="TGO48725.1"/>
    </source>
</evidence>
<feature type="transmembrane region" description="Helical" evidence="1">
    <location>
        <begin position="33"/>
        <end position="55"/>
    </location>
</feature>
<evidence type="ECO:0000256" key="1">
    <source>
        <dbReference type="SAM" id="Phobius"/>
    </source>
</evidence>
<protein>
    <submittedName>
        <fullName evidence="2">Uncharacterized protein</fullName>
    </submittedName>
</protein>
<dbReference type="OrthoDB" id="3501432at2759"/>
<feature type="transmembrane region" description="Helical" evidence="1">
    <location>
        <begin position="75"/>
        <end position="99"/>
    </location>
</feature>
<dbReference type="EMBL" id="PQXN01000230">
    <property type="protein sequence ID" value="TGO48725.1"/>
    <property type="molecule type" value="Genomic_DNA"/>
</dbReference>
<comment type="caution">
    <text evidence="2">The sequence shown here is derived from an EMBL/GenBank/DDBJ whole genome shotgun (WGS) entry which is preliminary data.</text>
</comment>
<sequence length="115" mass="13272">MILKYFGEDLPESVLEHLEWLDSYLDRSLYTNITVLFVLYIIICIFGTSVFWVGLETLESSKPSKKVEFESDVKLYMYMVSFQVIIHITTNTVFVSALVGLRGRFRCTDEVLADA</sequence>
<accession>A0A4Z1HIU6</accession>
<dbReference type="Proteomes" id="UP000297527">
    <property type="component" value="Unassembled WGS sequence"/>
</dbReference>
<keyword evidence="1" id="KW-1133">Transmembrane helix</keyword>
<organism evidence="2 3">
    <name type="scientific">Botryotinia convoluta</name>
    <dbReference type="NCBI Taxonomy" id="54673"/>
    <lineage>
        <taxon>Eukaryota</taxon>
        <taxon>Fungi</taxon>
        <taxon>Dikarya</taxon>
        <taxon>Ascomycota</taxon>
        <taxon>Pezizomycotina</taxon>
        <taxon>Leotiomycetes</taxon>
        <taxon>Helotiales</taxon>
        <taxon>Sclerotiniaceae</taxon>
        <taxon>Botryotinia</taxon>
    </lineage>
</organism>